<dbReference type="EMBL" id="UYRT01026474">
    <property type="protein sequence ID" value="VDK65112.1"/>
    <property type="molecule type" value="Genomic_DNA"/>
</dbReference>
<dbReference type="WBParaSite" id="GPUH_0000878001-mRNA-1">
    <property type="protein sequence ID" value="GPUH_0000878001-mRNA-1"/>
    <property type="gene ID" value="GPUH_0000878001"/>
</dbReference>
<dbReference type="OrthoDB" id="25039at2759"/>
<proteinExistence type="predicted"/>
<reference evidence="3" key="1">
    <citation type="submission" date="2016-06" db="UniProtKB">
        <authorList>
            <consortium name="WormBaseParasite"/>
        </authorList>
    </citation>
    <scope>IDENTIFICATION</scope>
</reference>
<sequence length="75" mass="8240">MGVEAATPSSFNDFRPFNGFNTPMVKQYARNVTICDTRNVAFNVYSANKQNFAAKTRAVNQVLSSITVGLLSSNF</sequence>
<keyword evidence="2" id="KW-1185">Reference proteome</keyword>
<dbReference type="AlphaFoldDB" id="A0A183DJ79"/>
<organism evidence="3">
    <name type="scientific">Gongylonema pulchrum</name>
    <dbReference type="NCBI Taxonomy" id="637853"/>
    <lineage>
        <taxon>Eukaryota</taxon>
        <taxon>Metazoa</taxon>
        <taxon>Ecdysozoa</taxon>
        <taxon>Nematoda</taxon>
        <taxon>Chromadorea</taxon>
        <taxon>Rhabditida</taxon>
        <taxon>Spirurina</taxon>
        <taxon>Spiruromorpha</taxon>
        <taxon>Spiruroidea</taxon>
        <taxon>Gongylonematidae</taxon>
        <taxon>Gongylonema</taxon>
    </lineage>
</organism>
<name>A0A183DJ79_9BILA</name>
<reference evidence="1 2" key="2">
    <citation type="submission" date="2018-11" db="EMBL/GenBank/DDBJ databases">
        <authorList>
            <consortium name="Pathogen Informatics"/>
        </authorList>
    </citation>
    <scope>NUCLEOTIDE SEQUENCE [LARGE SCALE GENOMIC DNA]</scope>
</reference>
<evidence type="ECO:0000313" key="1">
    <source>
        <dbReference type="EMBL" id="VDK65112.1"/>
    </source>
</evidence>
<evidence type="ECO:0000313" key="2">
    <source>
        <dbReference type="Proteomes" id="UP000271098"/>
    </source>
</evidence>
<evidence type="ECO:0000313" key="3">
    <source>
        <dbReference type="WBParaSite" id="GPUH_0000878001-mRNA-1"/>
    </source>
</evidence>
<protein>
    <submittedName>
        <fullName evidence="3">TonB-dependent receptor</fullName>
    </submittedName>
</protein>
<dbReference type="Proteomes" id="UP000271098">
    <property type="component" value="Unassembled WGS sequence"/>
</dbReference>
<accession>A0A183DJ79</accession>
<gene>
    <name evidence="1" type="ORF">GPUH_LOCUS8771</name>
</gene>